<evidence type="ECO:0000313" key="2">
    <source>
        <dbReference type="Proteomes" id="UP000053097"/>
    </source>
</evidence>
<dbReference type="AlphaFoldDB" id="A0A026W4P4"/>
<organism evidence="1 2">
    <name type="scientific">Ooceraea biroi</name>
    <name type="common">Clonal raider ant</name>
    <name type="synonym">Cerapachys biroi</name>
    <dbReference type="NCBI Taxonomy" id="2015173"/>
    <lineage>
        <taxon>Eukaryota</taxon>
        <taxon>Metazoa</taxon>
        <taxon>Ecdysozoa</taxon>
        <taxon>Arthropoda</taxon>
        <taxon>Hexapoda</taxon>
        <taxon>Insecta</taxon>
        <taxon>Pterygota</taxon>
        <taxon>Neoptera</taxon>
        <taxon>Endopterygota</taxon>
        <taxon>Hymenoptera</taxon>
        <taxon>Apocrita</taxon>
        <taxon>Aculeata</taxon>
        <taxon>Formicoidea</taxon>
        <taxon>Formicidae</taxon>
        <taxon>Dorylinae</taxon>
        <taxon>Ooceraea</taxon>
    </lineage>
</organism>
<dbReference type="EMBL" id="KK107419">
    <property type="protein sequence ID" value="EZA51022.1"/>
    <property type="molecule type" value="Genomic_DNA"/>
</dbReference>
<dbReference type="Proteomes" id="UP000053097">
    <property type="component" value="Unassembled WGS sequence"/>
</dbReference>
<protein>
    <submittedName>
        <fullName evidence="1">Uncharacterized protein</fullName>
    </submittedName>
</protein>
<reference evidence="1 2" key="1">
    <citation type="journal article" date="2014" name="Curr. Biol.">
        <title>The genome of the clonal raider ant Cerapachys biroi.</title>
        <authorList>
            <person name="Oxley P.R."/>
            <person name="Ji L."/>
            <person name="Fetter-Pruneda I."/>
            <person name="McKenzie S.K."/>
            <person name="Li C."/>
            <person name="Hu H."/>
            <person name="Zhang G."/>
            <person name="Kronauer D.J."/>
        </authorList>
    </citation>
    <scope>NUCLEOTIDE SEQUENCE [LARGE SCALE GENOMIC DNA]</scope>
</reference>
<gene>
    <name evidence="1" type="ORF">X777_10310</name>
</gene>
<evidence type="ECO:0000313" key="1">
    <source>
        <dbReference type="EMBL" id="EZA51022.1"/>
    </source>
</evidence>
<accession>A0A026W4P4</accession>
<proteinExistence type="predicted"/>
<keyword evidence="2" id="KW-1185">Reference proteome</keyword>
<name>A0A026W4P4_OOCBI</name>
<sequence>MAGMRLPRYRSFSVYLSTRNSQLSRTQSHTSNVPSGLPEMSIKQLRKSCERTYSVLVALVMNLKPRNYYLNKILNNAHVKLGCHRLILTPSGSQWTVCLPSPSSVRFSRWDQSRV</sequence>